<evidence type="ECO:0000313" key="4">
    <source>
        <dbReference type="Proteomes" id="UP001501237"/>
    </source>
</evidence>
<evidence type="ECO:0000256" key="2">
    <source>
        <dbReference type="SAM" id="SignalP"/>
    </source>
</evidence>
<organism evidence="3 4">
    <name type="scientific">Actinocorallia longicatena</name>
    <dbReference type="NCBI Taxonomy" id="111803"/>
    <lineage>
        <taxon>Bacteria</taxon>
        <taxon>Bacillati</taxon>
        <taxon>Actinomycetota</taxon>
        <taxon>Actinomycetes</taxon>
        <taxon>Streptosporangiales</taxon>
        <taxon>Thermomonosporaceae</taxon>
        <taxon>Actinocorallia</taxon>
    </lineage>
</organism>
<keyword evidence="1 2" id="KW-0732">Signal</keyword>
<accession>A0ABP6QMA3</accession>
<proteinExistence type="predicted"/>
<dbReference type="InterPro" id="IPR028994">
    <property type="entry name" value="Integrin_alpha_N"/>
</dbReference>
<gene>
    <name evidence="3" type="ORF">GCM10010468_74610</name>
</gene>
<dbReference type="RefSeq" id="WP_344838332.1">
    <property type="nucleotide sequence ID" value="NZ_BAAAUV010000036.1"/>
</dbReference>
<dbReference type="InterPro" id="IPR013517">
    <property type="entry name" value="FG-GAP"/>
</dbReference>
<evidence type="ECO:0000256" key="1">
    <source>
        <dbReference type="ARBA" id="ARBA00022729"/>
    </source>
</evidence>
<reference evidence="4" key="1">
    <citation type="journal article" date="2019" name="Int. J. Syst. Evol. Microbiol.">
        <title>The Global Catalogue of Microorganisms (GCM) 10K type strain sequencing project: providing services to taxonomists for standard genome sequencing and annotation.</title>
        <authorList>
            <consortium name="The Broad Institute Genomics Platform"/>
            <consortium name="The Broad Institute Genome Sequencing Center for Infectious Disease"/>
            <person name="Wu L."/>
            <person name="Ma J."/>
        </authorList>
    </citation>
    <scope>NUCLEOTIDE SEQUENCE [LARGE SCALE GENOMIC DNA]</scope>
    <source>
        <strain evidence="4">JCM 9377</strain>
    </source>
</reference>
<evidence type="ECO:0000313" key="3">
    <source>
        <dbReference type="EMBL" id="GAA3238833.1"/>
    </source>
</evidence>
<dbReference type="PANTHER" id="PTHR46580:SF2">
    <property type="entry name" value="MAM DOMAIN-CONTAINING PROTEIN"/>
    <property type="match status" value="1"/>
</dbReference>
<dbReference type="SUPFAM" id="SSF69318">
    <property type="entry name" value="Integrin alpha N-terminal domain"/>
    <property type="match status" value="1"/>
</dbReference>
<sequence length="417" mass="43584">MRSAPVLVSAALLAAALAPATAAEAAKKPAKPYDFDGDGRRDVSVIVPDGALQATPGTDLIAVRYGTGRRQVLTRKSAGLKKILLNDLDLNPQAVSADFDRDGYADLAGIAGPEGVNLPFVIYGSKKGLSSRVSALPTQAGILSANGLTVGDFNGNGRPDLALGLGWGASVFYDVHKGGRTGARPVSGTKAEFTQVSAGDFNGDGKADLFTIGDDGLDEPRVLFGSRDGLRSKPLILPIPLPEYTLNRELRLASADYDGDGDLEVAISVPGAVKVYGQAGGPLTELTTVSTFPAEAVSLATGDLDKDGRTDLAIGFASEDKVRLFYGSRKGLRYKKSVTPSTKGVPGGKGRRFGVQVRLSDVTGDGRADLVVAVKSSAYILRSTARGAATGRVTTITGRTFGLKPFHFDVYWGARLR</sequence>
<feature type="signal peptide" evidence="2">
    <location>
        <begin position="1"/>
        <end position="22"/>
    </location>
</feature>
<feature type="chain" id="PRO_5045122230" evidence="2">
    <location>
        <begin position="23"/>
        <end position="417"/>
    </location>
</feature>
<dbReference type="Gene3D" id="2.130.10.130">
    <property type="entry name" value="Integrin alpha, N-terminal"/>
    <property type="match status" value="2"/>
</dbReference>
<keyword evidence="4" id="KW-1185">Reference proteome</keyword>
<name>A0ABP6QMA3_9ACTN</name>
<dbReference type="Pfam" id="PF13517">
    <property type="entry name" value="FG-GAP_3"/>
    <property type="match status" value="2"/>
</dbReference>
<dbReference type="EMBL" id="BAAAUV010000036">
    <property type="protein sequence ID" value="GAA3238833.1"/>
    <property type="molecule type" value="Genomic_DNA"/>
</dbReference>
<dbReference type="Proteomes" id="UP001501237">
    <property type="component" value="Unassembled WGS sequence"/>
</dbReference>
<dbReference type="PANTHER" id="PTHR46580">
    <property type="entry name" value="SENSOR KINASE-RELATED"/>
    <property type="match status" value="1"/>
</dbReference>
<protein>
    <submittedName>
        <fullName evidence="3">FG-GAP-like repeat-containing protein</fullName>
    </submittedName>
</protein>
<comment type="caution">
    <text evidence="3">The sequence shown here is derived from an EMBL/GenBank/DDBJ whole genome shotgun (WGS) entry which is preliminary data.</text>
</comment>